<dbReference type="PROSITE" id="PS51729">
    <property type="entry name" value="GNAT_YJDJ"/>
    <property type="match status" value="1"/>
</dbReference>
<dbReference type="CDD" id="cd02909">
    <property type="entry name" value="cupin_pirin_N"/>
    <property type="match status" value="1"/>
</dbReference>
<dbReference type="Pfam" id="PF02678">
    <property type="entry name" value="Pirin"/>
    <property type="match status" value="1"/>
</dbReference>
<dbReference type="InterPro" id="IPR016181">
    <property type="entry name" value="Acyl_CoA_acyltransferase"/>
</dbReference>
<dbReference type="Pfam" id="PF05726">
    <property type="entry name" value="Pirin_C"/>
    <property type="match status" value="1"/>
</dbReference>
<evidence type="ECO:0000256" key="3">
    <source>
        <dbReference type="SAM" id="MobiDB-lite"/>
    </source>
</evidence>
<evidence type="ECO:0000313" key="5">
    <source>
        <dbReference type="EMBL" id="AXQ53355.1"/>
    </source>
</evidence>
<feature type="domain" description="N-acetyltransferase" evidence="4">
    <location>
        <begin position="341"/>
        <end position="427"/>
    </location>
</feature>
<dbReference type="InterPro" id="IPR014710">
    <property type="entry name" value="RmlC-like_jellyroll"/>
</dbReference>
<organism evidence="5 6">
    <name type="scientific">Streptomyces koyangensis</name>
    <dbReference type="NCBI Taxonomy" id="188770"/>
    <lineage>
        <taxon>Bacteria</taxon>
        <taxon>Bacillati</taxon>
        <taxon>Actinomycetota</taxon>
        <taxon>Actinomycetes</taxon>
        <taxon>Kitasatosporales</taxon>
        <taxon>Streptomycetaceae</taxon>
        <taxon>Streptomyces</taxon>
        <taxon>Streptomyces aurantiacus group</taxon>
    </lineage>
</organism>
<protein>
    <submittedName>
        <fullName evidence="5">GNAT family N-acetyltransferase</fullName>
    </submittedName>
</protein>
<reference evidence="5 6" key="1">
    <citation type="submission" date="2018-08" db="EMBL/GenBank/DDBJ databases">
        <authorList>
            <person name="Ferrada E.E."/>
            <person name="Latorre B.A."/>
        </authorList>
    </citation>
    <scope>NUCLEOTIDE SEQUENCE [LARGE SCALE GENOMIC DNA]</scope>
    <source>
        <strain evidence="5 6">VK-A60T</strain>
    </source>
</reference>
<keyword evidence="5" id="KW-0808">Transferase</keyword>
<proteinExistence type="inferred from homology"/>
<comment type="similarity">
    <text evidence="1 2">Belongs to the pirin family.</text>
</comment>
<name>A0A385D4X3_9ACTN</name>
<evidence type="ECO:0000256" key="1">
    <source>
        <dbReference type="ARBA" id="ARBA00008416"/>
    </source>
</evidence>
<dbReference type="Pfam" id="PF14542">
    <property type="entry name" value="Acetyltransf_CG"/>
    <property type="match status" value="1"/>
</dbReference>
<dbReference type="Gene3D" id="2.60.120.10">
    <property type="entry name" value="Jelly Rolls"/>
    <property type="match status" value="1"/>
</dbReference>
<dbReference type="InterPro" id="IPR011051">
    <property type="entry name" value="RmlC_Cupin_sf"/>
</dbReference>
<dbReference type="InterPro" id="IPR031165">
    <property type="entry name" value="GNAT_YJDJ"/>
</dbReference>
<dbReference type="EMBL" id="CP031742">
    <property type="protein sequence ID" value="AXQ53355.1"/>
    <property type="molecule type" value="Genomic_DNA"/>
</dbReference>
<dbReference type="Gene3D" id="3.40.630.30">
    <property type="match status" value="1"/>
</dbReference>
<sequence length="443" mass="47980">MSSDQVRASGPQPAESRVEVLTPREVPLGGPRAMTVRRTLPQRARTLIGAWCFADHYGPDDVARTGGMDVPPHPHTGLQTVSWLFTGEIEHRDSLGVHAMVRPGELNLMTGGHGISHSEVSTPGTRILHGVQLWVALPAAHRHAPRDFHHHVPAPVSLDGGELRVFLGSLAGETSPVPTFTPLLGAELTLSPGARLSLPADPAFEHGVLVDQGEARLDGVPLGPAELGYLPPGAATLELHNPGPGPARLILLGGEPFEEEIVMWWNFLAGSHEEIVLARQEWEDASERFGAVDGHGGFRLPAPGLPNARLAPRRNPRTSQPDPVPTSERPAMTESAAPVVRRDDARHRYEILVAGEVAGFTAYRDRDGRRVFYHTVVEDAYAGQGLAGQLVTHALTEVRDNGGRIVPVCPYVKKFLTKHEEYADLADPVTPEILQWVRTLDGN</sequence>
<dbReference type="GO" id="GO:0016740">
    <property type="term" value="F:transferase activity"/>
    <property type="evidence" value="ECO:0007669"/>
    <property type="project" value="UniProtKB-KW"/>
</dbReference>
<dbReference type="InterPro" id="IPR012093">
    <property type="entry name" value="Pirin"/>
</dbReference>
<feature type="region of interest" description="Disordered" evidence="3">
    <location>
        <begin position="1"/>
        <end position="22"/>
    </location>
</feature>
<dbReference type="Proteomes" id="UP000259636">
    <property type="component" value="Chromosome"/>
</dbReference>
<dbReference type="KEGG" id="sky:D0C37_00985"/>
<dbReference type="PANTHER" id="PTHR13903:SF8">
    <property type="entry name" value="PIRIN"/>
    <property type="match status" value="1"/>
</dbReference>
<evidence type="ECO:0000259" key="4">
    <source>
        <dbReference type="PROSITE" id="PS51729"/>
    </source>
</evidence>
<gene>
    <name evidence="5" type="ORF">D0C37_00985</name>
</gene>
<dbReference type="PANTHER" id="PTHR13903">
    <property type="entry name" value="PIRIN-RELATED"/>
    <property type="match status" value="1"/>
</dbReference>
<dbReference type="AlphaFoldDB" id="A0A385D4X3"/>
<evidence type="ECO:0000313" key="6">
    <source>
        <dbReference type="Proteomes" id="UP000259636"/>
    </source>
</evidence>
<dbReference type="GeneID" id="300112826"/>
<dbReference type="SUPFAM" id="SSF55729">
    <property type="entry name" value="Acyl-CoA N-acyltransferases (Nat)"/>
    <property type="match status" value="1"/>
</dbReference>
<feature type="region of interest" description="Disordered" evidence="3">
    <location>
        <begin position="296"/>
        <end position="336"/>
    </location>
</feature>
<accession>A0A385D4X3</accession>
<dbReference type="SUPFAM" id="SSF51182">
    <property type="entry name" value="RmlC-like cupins"/>
    <property type="match status" value="1"/>
</dbReference>
<dbReference type="CDD" id="cd02247">
    <property type="entry name" value="cupin_pirin_C"/>
    <property type="match status" value="1"/>
</dbReference>
<dbReference type="RefSeq" id="WP_117348450.1">
    <property type="nucleotide sequence ID" value="NZ_CP031742.1"/>
</dbReference>
<dbReference type="InterPro" id="IPR003829">
    <property type="entry name" value="Pirin_N_dom"/>
</dbReference>
<evidence type="ECO:0000256" key="2">
    <source>
        <dbReference type="RuleBase" id="RU003457"/>
    </source>
</evidence>
<dbReference type="InterPro" id="IPR008778">
    <property type="entry name" value="Pirin_C_dom"/>
</dbReference>